<protein>
    <submittedName>
        <fullName evidence="2">Uncharacterized protein</fullName>
    </submittedName>
</protein>
<proteinExistence type="predicted"/>
<reference evidence="2" key="1">
    <citation type="submission" date="2022-11" db="UniProtKB">
        <authorList>
            <consortium name="WormBaseParasite"/>
        </authorList>
    </citation>
    <scope>IDENTIFICATION</scope>
</reference>
<accession>A0AC35FZ86</accession>
<dbReference type="WBParaSite" id="PS1159_v2.g21682.t1">
    <property type="protein sequence ID" value="PS1159_v2.g21682.t1"/>
    <property type="gene ID" value="PS1159_v2.g21682"/>
</dbReference>
<sequence length="69" mass="7764">MTNNWIKGKAGIAKRKKKCKEARAAKALIIQQNDEDEEETVDQQTTVALPAPPNPLATLEEINFYRQVP</sequence>
<evidence type="ECO:0000313" key="1">
    <source>
        <dbReference type="Proteomes" id="UP000887580"/>
    </source>
</evidence>
<name>A0AC35FZ86_9BILA</name>
<evidence type="ECO:0000313" key="2">
    <source>
        <dbReference type="WBParaSite" id="PS1159_v2.g21682.t1"/>
    </source>
</evidence>
<dbReference type="Proteomes" id="UP000887580">
    <property type="component" value="Unplaced"/>
</dbReference>
<organism evidence="1 2">
    <name type="scientific">Panagrolaimus sp. PS1159</name>
    <dbReference type="NCBI Taxonomy" id="55785"/>
    <lineage>
        <taxon>Eukaryota</taxon>
        <taxon>Metazoa</taxon>
        <taxon>Ecdysozoa</taxon>
        <taxon>Nematoda</taxon>
        <taxon>Chromadorea</taxon>
        <taxon>Rhabditida</taxon>
        <taxon>Tylenchina</taxon>
        <taxon>Panagrolaimomorpha</taxon>
        <taxon>Panagrolaimoidea</taxon>
        <taxon>Panagrolaimidae</taxon>
        <taxon>Panagrolaimus</taxon>
    </lineage>
</organism>